<accession>A0A5B7CR89</accession>
<comment type="caution">
    <text evidence="3">The sequence shown here is derived from an EMBL/GenBank/DDBJ whole genome shotgun (WGS) entry which is preliminary data.</text>
</comment>
<feature type="signal peptide" evidence="2">
    <location>
        <begin position="1"/>
        <end position="20"/>
    </location>
</feature>
<sequence>MWHAAAAAAAAVAAAATAAAAAVAAAAAAAPAGRLRQEIRGARPLRNLWFERRRVKGMGARRPSRGSGEVVEAVAPYVAGRGVIGSHHYTPGWPPTRGATPSRELSGVRGQTWAARGERRARMAAASGATRETTGTRCTGVYLTQLSLPPPVWIPRRCVELPRGRPGKEIPSGWTEGQPSLGPGSEDGKTSRAATTLHLLYFTL</sequence>
<evidence type="ECO:0000256" key="1">
    <source>
        <dbReference type="SAM" id="MobiDB-lite"/>
    </source>
</evidence>
<gene>
    <name evidence="3" type="ORF">E2C01_002627</name>
</gene>
<dbReference type="AlphaFoldDB" id="A0A5B7CR89"/>
<keyword evidence="4" id="KW-1185">Reference proteome</keyword>
<feature type="chain" id="PRO_5022859184" description="Secreted protein" evidence="2">
    <location>
        <begin position="21"/>
        <end position="204"/>
    </location>
</feature>
<feature type="region of interest" description="Disordered" evidence="1">
    <location>
        <begin position="88"/>
        <end position="111"/>
    </location>
</feature>
<proteinExistence type="predicted"/>
<feature type="region of interest" description="Disordered" evidence="1">
    <location>
        <begin position="164"/>
        <end position="190"/>
    </location>
</feature>
<evidence type="ECO:0000256" key="2">
    <source>
        <dbReference type="SAM" id="SignalP"/>
    </source>
</evidence>
<evidence type="ECO:0000313" key="4">
    <source>
        <dbReference type="Proteomes" id="UP000324222"/>
    </source>
</evidence>
<keyword evidence="2" id="KW-0732">Signal</keyword>
<reference evidence="3 4" key="1">
    <citation type="submission" date="2019-05" db="EMBL/GenBank/DDBJ databases">
        <title>Another draft genome of Portunus trituberculatus and its Hox gene families provides insights of decapod evolution.</title>
        <authorList>
            <person name="Jeong J.-H."/>
            <person name="Song I."/>
            <person name="Kim S."/>
            <person name="Choi T."/>
            <person name="Kim D."/>
            <person name="Ryu S."/>
            <person name="Kim W."/>
        </authorList>
    </citation>
    <scope>NUCLEOTIDE SEQUENCE [LARGE SCALE GENOMIC DNA]</scope>
    <source>
        <tissue evidence="3">Muscle</tissue>
    </source>
</reference>
<name>A0A5B7CR89_PORTR</name>
<dbReference type="Proteomes" id="UP000324222">
    <property type="component" value="Unassembled WGS sequence"/>
</dbReference>
<organism evidence="3 4">
    <name type="scientific">Portunus trituberculatus</name>
    <name type="common">Swimming crab</name>
    <name type="synonym">Neptunus trituberculatus</name>
    <dbReference type="NCBI Taxonomy" id="210409"/>
    <lineage>
        <taxon>Eukaryota</taxon>
        <taxon>Metazoa</taxon>
        <taxon>Ecdysozoa</taxon>
        <taxon>Arthropoda</taxon>
        <taxon>Crustacea</taxon>
        <taxon>Multicrustacea</taxon>
        <taxon>Malacostraca</taxon>
        <taxon>Eumalacostraca</taxon>
        <taxon>Eucarida</taxon>
        <taxon>Decapoda</taxon>
        <taxon>Pleocyemata</taxon>
        <taxon>Brachyura</taxon>
        <taxon>Eubrachyura</taxon>
        <taxon>Portunoidea</taxon>
        <taxon>Portunidae</taxon>
        <taxon>Portuninae</taxon>
        <taxon>Portunus</taxon>
    </lineage>
</organism>
<evidence type="ECO:0008006" key="5">
    <source>
        <dbReference type="Google" id="ProtNLM"/>
    </source>
</evidence>
<protein>
    <recommendedName>
        <fullName evidence="5">Secreted protein</fullName>
    </recommendedName>
</protein>
<evidence type="ECO:0000313" key="3">
    <source>
        <dbReference type="EMBL" id="MPC10003.1"/>
    </source>
</evidence>
<dbReference type="EMBL" id="VSRR010000096">
    <property type="protein sequence ID" value="MPC10003.1"/>
    <property type="molecule type" value="Genomic_DNA"/>
</dbReference>